<dbReference type="OrthoDB" id="9809878at2"/>
<dbReference type="PROSITE" id="PS50935">
    <property type="entry name" value="SSB"/>
    <property type="match status" value="1"/>
</dbReference>
<dbReference type="CDD" id="cd04496">
    <property type="entry name" value="SSB_OBF"/>
    <property type="match status" value="1"/>
</dbReference>
<evidence type="ECO:0000256" key="4">
    <source>
        <dbReference type="SAM" id="MobiDB-lite"/>
    </source>
</evidence>
<evidence type="ECO:0000313" key="7">
    <source>
        <dbReference type="Proteomes" id="UP000016412"/>
    </source>
</evidence>
<dbReference type="GO" id="GO:0006260">
    <property type="term" value="P:DNA replication"/>
    <property type="evidence" value="ECO:0007669"/>
    <property type="project" value="InterPro"/>
</dbReference>
<dbReference type="eggNOG" id="COG0629">
    <property type="taxonomic scope" value="Bacteria"/>
</dbReference>
<dbReference type="SUPFAM" id="SSF50249">
    <property type="entry name" value="Nucleic acid-binding proteins"/>
    <property type="match status" value="1"/>
</dbReference>
<gene>
    <name evidence="5" type="primary">ssb_3</name>
    <name evidence="6" type="synonym">ssb_2</name>
    <name evidence="6" type="ORF">HMPREF0860_1572</name>
    <name evidence="5" type="ORF">HMPREF1325_1307</name>
</gene>
<evidence type="ECO:0000256" key="1">
    <source>
        <dbReference type="ARBA" id="ARBA00023125"/>
    </source>
</evidence>
<evidence type="ECO:0000256" key="2">
    <source>
        <dbReference type="HAMAP-Rule" id="MF_00984"/>
    </source>
</evidence>
<dbReference type="Gene3D" id="2.40.50.140">
    <property type="entry name" value="Nucleic acid-binding proteins"/>
    <property type="match status" value="1"/>
</dbReference>
<dbReference type="PATRIC" id="fig|1125725.3.peg.190"/>
<evidence type="ECO:0000313" key="8">
    <source>
        <dbReference type="Proteomes" id="UP000016646"/>
    </source>
</evidence>
<dbReference type="NCBIfam" id="TIGR00621">
    <property type="entry name" value="ssb"/>
    <property type="match status" value="1"/>
</dbReference>
<dbReference type="EMBL" id="AVQI01000002">
    <property type="protein sequence ID" value="ERK05104.1"/>
    <property type="molecule type" value="Genomic_DNA"/>
</dbReference>
<dbReference type="GO" id="GO:0009295">
    <property type="term" value="C:nucleoid"/>
    <property type="evidence" value="ECO:0007669"/>
    <property type="project" value="TreeGrafter"/>
</dbReference>
<accession>U2N105</accession>
<dbReference type="RefSeq" id="WP_021329334.1">
    <property type="nucleotide sequence ID" value="NZ_AUZJ01000005.1"/>
</dbReference>
<dbReference type="InterPro" id="IPR012340">
    <property type="entry name" value="NA-bd_OB-fold"/>
</dbReference>
<comment type="subunit">
    <text evidence="2">Homotetramer.</text>
</comment>
<dbReference type="AlphaFoldDB" id="U2N105"/>
<organism evidence="5 7">
    <name type="scientific">Treponema socranskii subsp. socranskii VPI DR56BR1116 = ATCC 35536</name>
    <dbReference type="NCBI Taxonomy" id="1125725"/>
    <lineage>
        <taxon>Bacteria</taxon>
        <taxon>Pseudomonadati</taxon>
        <taxon>Spirochaetota</taxon>
        <taxon>Spirochaetia</taxon>
        <taxon>Spirochaetales</taxon>
        <taxon>Treponemataceae</taxon>
        <taxon>Treponema</taxon>
    </lineage>
</organism>
<dbReference type="Proteomes" id="UP000016412">
    <property type="component" value="Unassembled WGS sequence"/>
</dbReference>
<dbReference type="Pfam" id="PF00436">
    <property type="entry name" value="SSB"/>
    <property type="match status" value="1"/>
</dbReference>
<dbReference type="InterPro" id="IPR011344">
    <property type="entry name" value="ssDNA-bd"/>
</dbReference>
<comment type="caution">
    <text evidence="5">The sequence shown here is derived from an EMBL/GenBank/DDBJ whole genome shotgun (WGS) entry which is preliminary data.</text>
</comment>
<keyword evidence="1 2" id="KW-0238">DNA-binding</keyword>
<keyword evidence="8" id="KW-1185">Reference proteome</keyword>
<reference evidence="7 8" key="1">
    <citation type="submission" date="2013-08" db="EMBL/GenBank/DDBJ databases">
        <authorList>
            <person name="Durkin A.S."/>
            <person name="Haft D.R."/>
            <person name="McCorrison J."/>
            <person name="Torralba M."/>
            <person name="Gillis M."/>
            <person name="Haft D.H."/>
            <person name="Methe B."/>
            <person name="Sutton G."/>
            <person name="Nelson K.E."/>
        </authorList>
    </citation>
    <scope>NUCLEOTIDE SEQUENCE [LARGE SCALE GENOMIC DNA]</scope>
    <source>
        <strain evidence="6 8">ATCC 35536</strain>
        <strain evidence="5 7">VPI DR56BR1116</strain>
    </source>
</reference>
<evidence type="ECO:0000256" key="3">
    <source>
        <dbReference type="PIRNR" id="PIRNR002070"/>
    </source>
</evidence>
<dbReference type="PANTHER" id="PTHR10302">
    <property type="entry name" value="SINGLE-STRANDED DNA-BINDING PROTEIN"/>
    <property type="match status" value="1"/>
</dbReference>
<protein>
    <recommendedName>
        <fullName evidence="2 3">Single-stranded DNA-binding protein</fullName>
        <shortName evidence="2">SSB</shortName>
    </recommendedName>
</protein>
<feature type="region of interest" description="Disordered" evidence="4">
    <location>
        <begin position="133"/>
        <end position="178"/>
    </location>
</feature>
<dbReference type="PANTHER" id="PTHR10302:SF0">
    <property type="entry name" value="SINGLE-STRANDED DNA-BINDING PROTEIN, MITOCHONDRIAL"/>
    <property type="match status" value="1"/>
</dbReference>
<feature type="compositionally biased region" description="Low complexity" evidence="4">
    <location>
        <begin position="151"/>
        <end position="165"/>
    </location>
</feature>
<dbReference type="EMBL" id="AUZJ01000005">
    <property type="protein sequence ID" value="ERF61788.1"/>
    <property type="molecule type" value="Genomic_DNA"/>
</dbReference>
<sequence length="178" mass="19711">MTDINHVLVIGRLTRDFGADPRTFFYTTGGTACAKVSIAVNRSVKQSDGQWTDEVSFFDVTIWGKTAENLKPYLVKGKQIAVDGYLKQDRWQKDGQNFSKVNIVANSVQLLGGGTSAPESAPAPQNYGRVQETYRDNPSQVPPRMQGNYMQPQQPAYQTTAPQQQFGGGDDFPEDLPF</sequence>
<dbReference type="GO" id="GO:0003697">
    <property type="term" value="F:single-stranded DNA binding"/>
    <property type="evidence" value="ECO:0007669"/>
    <property type="project" value="UniProtKB-UniRule"/>
</dbReference>
<dbReference type="STRING" id="1125725.HMPREF1325_1307"/>
<evidence type="ECO:0000313" key="6">
    <source>
        <dbReference type="EMBL" id="ERK05104.1"/>
    </source>
</evidence>
<dbReference type="HAMAP" id="MF_00984">
    <property type="entry name" value="SSB"/>
    <property type="match status" value="1"/>
</dbReference>
<dbReference type="PIRSF" id="PIRSF002070">
    <property type="entry name" value="SSB"/>
    <property type="match status" value="1"/>
</dbReference>
<dbReference type="Proteomes" id="UP000016646">
    <property type="component" value="Unassembled WGS sequence"/>
</dbReference>
<name>U2N105_TRESO</name>
<evidence type="ECO:0000313" key="5">
    <source>
        <dbReference type="EMBL" id="ERF61788.1"/>
    </source>
</evidence>
<proteinExistence type="inferred from homology"/>
<comment type="caution">
    <text evidence="2">Lacks conserved residue(s) required for the propagation of feature annotation.</text>
</comment>
<dbReference type="InterPro" id="IPR000424">
    <property type="entry name" value="Primosome_PriB/ssb"/>
</dbReference>